<comment type="caution">
    <text evidence="1">The sequence shown here is derived from an EMBL/GenBank/DDBJ whole genome shotgun (WGS) entry which is preliminary data.</text>
</comment>
<evidence type="ECO:0000313" key="2">
    <source>
        <dbReference type="Proteomes" id="UP001066276"/>
    </source>
</evidence>
<gene>
    <name evidence="1" type="ORF">NDU88_007324</name>
</gene>
<proteinExistence type="predicted"/>
<sequence length="156" mass="16776">MPEVCSGLSPAVGPRWARQVLQRGVDLGTALDAVPENDAHHSYAQRGAEEYGGASRCPEAPLVRSRHVIGLASPGPDEWRVGAQVRTLGSWRMGVVAKDPKEEEVAGPGQIGSALISIRWYQACRGKIDLQGLISREFGFYYMLYGSTLGGRLPGA</sequence>
<dbReference type="EMBL" id="JANPWB010000009">
    <property type="protein sequence ID" value="KAJ1154578.1"/>
    <property type="molecule type" value="Genomic_DNA"/>
</dbReference>
<name>A0AAV7RUQ6_PLEWA</name>
<evidence type="ECO:0000313" key="1">
    <source>
        <dbReference type="EMBL" id="KAJ1154578.1"/>
    </source>
</evidence>
<organism evidence="1 2">
    <name type="scientific">Pleurodeles waltl</name>
    <name type="common">Iberian ribbed newt</name>
    <dbReference type="NCBI Taxonomy" id="8319"/>
    <lineage>
        <taxon>Eukaryota</taxon>
        <taxon>Metazoa</taxon>
        <taxon>Chordata</taxon>
        <taxon>Craniata</taxon>
        <taxon>Vertebrata</taxon>
        <taxon>Euteleostomi</taxon>
        <taxon>Amphibia</taxon>
        <taxon>Batrachia</taxon>
        <taxon>Caudata</taxon>
        <taxon>Salamandroidea</taxon>
        <taxon>Salamandridae</taxon>
        <taxon>Pleurodelinae</taxon>
        <taxon>Pleurodeles</taxon>
    </lineage>
</organism>
<reference evidence="1" key="1">
    <citation type="journal article" date="2022" name="bioRxiv">
        <title>Sequencing and chromosome-scale assembly of the giantPleurodeles waltlgenome.</title>
        <authorList>
            <person name="Brown T."/>
            <person name="Elewa A."/>
            <person name="Iarovenko S."/>
            <person name="Subramanian E."/>
            <person name="Araus A.J."/>
            <person name="Petzold A."/>
            <person name="Susuki M."/>
            <person name="Suzuki K.-i.T."/>
            <person name="Hayashi T."/>
            <person name="Toyoda A."/>
            <person name="Oliveira C."/>
            <person name="Osipova E."/>
            <person name="Leigh N.D."/>
            <person name="Simon A."/>
            <person name="Yun M.H."/>
        </authorList>
    </citation>
    <scope>NUCLEOTIDE SEQUENCE</scope>
    <source>
        <strain evidence="1">20211129_DDA</strain>
        <tissue evidence="1">Liver</tissue>
    </source>
</reference>
<keyword evidence="2" id="KW-1185">Reference proteome</keyword>
<dbReference type="AlphaFoldDB" id="A0AAV7RUQ6"/>
<protein>
    <submittedName>
        <fullName evidence="1">Uncharacterized protein</fullName>
    </submittedName>
</protein>
<dbReference type="Proteomes" id="UP001066276">
    <property type="component" value="Chromosome 5"/>
</dbReference>
<accession>A0AAV7RUQ6</accession>